<evidence type="ECO:0000313" key="17">
    <source>
        <dbReference type="EMBL" id="OFV66149.1"/>
    </source>
</evidence>
<dbReference type="Proteomes" id="UP000185779">
    <property type="component" value="Unassembled WGS sequence"/>
</dbReference>
<feature type="binding site" evidence="14">
    <location>
        <position position="138"/>
    </location>
    <ligand>
        <name>ATP</name>
        <dbReference type="ChEBI" id="CHEBI:30616"/>
    </ligand>
</feature>
<sequence length="313" mass="34179">MRVLKYSSEAIKEAASIIKEGGLVAFPTETVYGLGASALNPEAIARVFEVKRRPHFEPLIVHIADMMELERLCLRVDDRAKKLIKEFWPGPLTLVLPKSDILPDIVTAGLRTVAIRMPSHPVALELIREAGVPVAAPSANPSGYLSPTEASHVMEQIGPEIDLIIDGGKCPLGLESTVLDISEEPTLLRAGAVPIERIKEVIGEVKISSPLKEKRRYSLRKPLKILKNGEAGSPPEGMKVGLLAFKPPADSTPFEMVEVLSLSGDLREAAANLFSSLHRLDKAEIDLIYAEPIPETGLGRAIMERLRRAEDKK</sequence>
<dbReference type="EC" id="2.7.7.87" evidence="3 13"/>
<dbReference type="EMBL" id="LYOR01000003">
    <property type="protein sequence ID" value="OFV66149.1"/>
    <property type="molecule type" value="Genomic_DNA"/>
</dbReference>
<dbReference type="EMBL" id="DRIE01000082">
    <property type="protein sequence ID" value="HEC57194.1"/>
    <property type="molecule type" value="Genomic_DNA"/>
</dbReference>
<dbReference type="GO" id="GO:0000049">
    <property type="term" value="F:tRNA binding"/>
    <property type="evidence" value="ECO:0007669"/>
    <property type="project" value="TreeGrafter"/>
</dbReference>
<dbReference type="InterPro" id="IPR017945">
    <property type="entry name" value="DHBP_synth_RibB-like_a/b_dom"/>
</dbReference>
<dbReference type="SUPFAM" id="SSF55821">
    <property type="entry name" value="YrdC/RibB"/>
    <property type="match status" value="1"/>
</dbReference>
<dbReference type="GO" id="GO:0005524">
    <property type="term" value="F:ATP binding"/>
    <property type="evidence" value="ECO:0007669"/>
    <property type="project" value="UniProtKB-UniRule"/>
</dbReference>
<dbReference type="PIRSF" id="PIRSF004930">
    <property type="entry name" value="Tln_factor_SUA5"/>
    <property type="match status" value="1"/>
</dbReference>
<feature type="binding site" evidence="14">
    <location>
        <position position="217"/>
    </location>
    <ligand>
        <name>ATP</name>
        <dbReference type="ChEBI" id="CHEBI:30616"/>
    </ligand>
</feature>
<dbReference type="Pfam" id="PF01300">
    <property type="entry name" value="Sua5_yciO_yrdC"/>
    <property type="match status" value="1"/>
</dbReference>
<dbReference type="InterPro" id="IPR050156">
    <property type="entry name" value="TC-AMP_synthase_SUA5"/>
</dbReference>
<dbReference type="GO" id="GO:0006450">
    <property type="term" value="P:regulation of translational fidelity"/>
    <property type="evidence" value="ECO:0007669"/>
    <property type="project" value="TreeGrafter"/>
</dbReference>
<evidence type="ECO:0000259" key="15">
    <source>
        <dbReference type="PROSITE" id="PS51163"/>
    </source>
</evidence>
<evidence type="ECO:0000256" key="12">
    <source>
        <dbReference type="ARBA" id="ARBA00048366"/>
    </source>
</evidence>
<evidence type="ECO:0000256" key="2">
    <source>
        <dbReference type="ARBA" id="ARBA00007663"/>
    </source>
</evidence>
<dbReference type="InterPro" id="IPR038385">
    <property type="entry name" value="Sua5/YwlC_C"/>
</dbReference>
<keyword evidence="6 13" id="KW-0808">Transferase</keyword>
<dbReference type="GO" id="GO:0008033">
    <property type="term" value="P:tRNA processing"/>
    <property type="evidence" value="ECO:0007669"/>
    <property type="project" value="UniProtKB-KW"/>
</dbReference>
<comment type="similarity">
    <text evidence="2 13">Belongs to the SUA5 family.</text>
</comment>
<gene>
    <name evidence="16" type="ORF">ENI32_04855</name>
    <name evidence="17" type="ORF">SBU_000691</name>
</gene>
<dbReference type="GO" id="GO:0005737">
    <property type="term" value="C:cytoplasm"/>
    <property type="evidence" value="ECO:0007669"/>
    <property type="project" value="UniProtKB-SubCell"/>
</dbReference>
<evidence type="ECO:0000256" key="6">
    <source>
        <dbReference type="ARBA" id="ARBA00022679"/>
    </source>
</evidence>
<feature type="domain" description="YrdC-like" evidence="15">
    <location>
        <begin position="8"/>
        <end position="193"/>
    </location>
</feature>
<keyword evidence="8 13" id="KW-0548">Nucleotidyltransferase</keyword>
<evidence type="ECO:0000256" key="10">
    <source>
        <dbReference type="ARBA" id="ARBA00022840"/>
    </source>
</evidence>
<comment type="catalytic activity">
    <reaction evidence="12 13">
        <text>L-threonine + hydrogencarbonate + ATP = L-threonylcarbamoyladenylate + diphosphate + H2O</text>
        <dbReference type="Rhea" id="RHEA:36407"/>
        <dbReference type="ChEBI" id="CHEBI:15377"/>
        <dbReference type="ChEBI" id="CHEBI:17544"/>
        <dbReference type="ChEBI" id="CHEBI:30616"/>
        <dbReference type="ChEBI" id="CHEBI:33019"/>
        <dbReference type="ChEBI" id="CHEBI:57926"/>
        <dbReference type="ChEBI" id="CHEBI:73682"/>
        <dbReference type="EC" id="2.7.7.87"/>
    </reaction>
</comment>
<feature type="binding site" evidence="14">
    <location>
        <position position="189"/>
    </location>
    <ligand>
        <name>ATP</name>
        <dbReference type="ChEBI" id="CHEBI:30616"/>
    </ligand>
</feature>
<evidence type="ECO:0000256" key="7">
    <source>
        <dbReference type="ARBA" id="ARBA00022694"/>
    </source>
</evidence>
<dbReference type="Pfam" id="PF03481">
    <property type="entry name" value="Sua5_C"/>
    <property type="match status" value="1"/>
</dbReference>
<organism evidence="17 18">
    <name type="scientific">Candidatus Syntropharchaeum butanivorans</name>
    <dbReference type="NCBI Taxonomy" id="1839936"/>
    <lineage>
        <taxon>Archaea</taxon>
        <taxon>Methanobacteriati</taxon>
        <taxon>Methanobacteriota</taxon>
        <taxon>Stenosarchaea group</taxon>
        <taxon>Methanomicrobia</taxon>
        <taxon>Methanosarcinales</taxon>
        <taxon>ANME-2 cluster</taxon>
        <taxon>Candidatus Syntropharchaeum</taxon>
    </lineage>
</organism>
<comment type="subcellular location">
    <subcellularLocation>
        <location evidence="1 13">Cytoplasm</location>
    </subcellularLocation>
</comment>
<dbReference type="InterPro" id="IPR005145">
    <property type="entry name" value="Sua5_C"/>
</dbReference>
<evidence type="ECO:0000256" key="3">
    <source>
        <dbReference type="ARBA" id="ARBA00012584"/>
    </source>
</evidence>
<dbReference type="InterPro" id="IPR010923">
    <property type="entry name" value="T(6)A37_SUA5"/>
</dbReference>
<keyword evidence="5 13" id="KW-0963">Cytoplasm</keyword>
<dbReference type="FunFam" id="3.90.870.10:FF:000009">
    <property type="entry name" value="Threonylcarbamoyl-AMP synthase, putative"/>
    <property type="match status" value="1"/>
</dbReference>
<proteinExistence type="inferred from homology"/>
<evidence type="ECO:0000313" key="16">
    <source>
        <dbReference type="EMBL" id="HEC57194.1"/>
    </source>
</evidence>
<evidence type="ECO:0000256" key="5">
    <source>
        <dbReference type="ARBA" id="ARBA00022490"/>
    </source>
</evidence>
<accession>A0A1F2P4C1</accession>
<feature type="binding site" evidence="14">
    <location>
        <position position="176"/>
    </location>
    <ligand>
        <name>L-threonine</name>
        <dbReference type="ChEBI" id="CHEBI:57926"/>
    </ligand>
</feature>
<evidence type="ECO:0000313" key="18">
    <source>
        <dbReference type="Proteomes" id="UP000185779"/>
    </source>
</evidence>
<dbReference type="Gene3D" id="3.40.50.11030">
    <property type="entry name" value="Threonylcarbamoyl-AMP synthase, C-terminal domain"/>
    <property type="match status" value="1"/>
</dbReference>
<feature type="binding site" evidence="14">
    <location>
        <position position="146"/>
    </location>
    <ligand>
        <name>ATP</name>
        <dbReference type="ChEBI" id="CHEBI:30616"/>
    </ligand>
</feature>
<protein>
    <recommendedName>
        <fullName evidence="4 13">Threonylcarbamoyl-AMP synthase</fullName>
        <shortName evidence="13">TC-AMP synthase</shortName>
        <ecNumber evidence="3 13">2.7.7.87</ecNumber>
    </recommendedName>
    <alternativeName>
        <fullName evidence="11 13">L-threonylcarbamoyladenylate synthase</fullName>
    </alternativeName>
</protein>
<evidence type="ECO:0000256" key="9">
    <source>
        <dbReference type="ARBA" id="ARBA00022741"/>
    </source>
</evidence>
<dbReference type="AlphaFoldDB" id="A0A1F2P4C1"/>
<dbReference type="GO" id="GO:0061710">
    <property type="term" value="F:L-threonylcarbamoyladenylate synthase"/>
    <property type="evidence" value="ECO:0007669"/>
    <property type="project" value="UniProtKB-EC"/>
</dbReference>
<feature type="binding site" evidence="14">
    <location>
        <position position="136"/>
    </location>
    <ligand>
        <name>L-threonine</name>
        <dbReference type="ChEBI" id="CHEBI:57926"/>
    </ligand>
</feature>
<comment type="caution">
    <text evidence="17">The sequence shown here is derived from an EMBL/GenBank/DDBJ whole genome shotgun (WGS) entry which is preliminary data.</text>
</comment>
<keyword evidence="10 13" id="KW-0067">ATP-binding</keyword>
<dbReference type="STRING" id="1839936.SBU_000691"/>
<dbReference type="GO" id="GO:0003725">
    <property type="term" value="F:double-stranded RNA binding"/>
    <property type="evidence" value="ECO:0007669"/>
    <property type="project" value="UniProtKB-UniRule"/>
</dbReference>
<dbReference type="InterPro" id="IPR006070">
    <property type="entry name" value="Sua5-like_dom"/>
</dbReference>
<evidence type="ECO:0000256" key="4">
    <source>
        <dbReference type="ARBA" id="ARBA00015492"/>
    </source>
</evidence>
<dbReference type="PATRIC" id="fig|1839936.3.peg.701"/>
<feature type="binding site" evidence="14">
    <location>
        <position position="53"/>
    </location>
    <ligand>
        <name>ATP</name>
        <dbReference type="ChEBI" id="CHEBI:30616"/>
    </ligand>
</feature>
<feature type="binding site" evidence="14">
    <location>
        <position position="112"/>
    </location>
    <ligand>
        <name>ATP</name>
        <dbReference type="ChEBI" id="CHEBI:30616"/>
    </ligand>
</feature>
<feature type="binding site" evidence="14">
    <location>
        <position position="30"/>
    </location>
    <ligand>
        <name>L-threonine</name>
        <dbReference type="ChEBI" id="CHEBI:57926"/>
    </ligand>
</feature>
<comment type="function">
    <text evidence="13">Required for the formation of a threonylcarbamoyl group on adenosine at position 37 (t(6)A37) in tRNAs that read codons beginning with adenine.</text>
</comment>
<keyword evidence="7 13" id="KW-0819">tRNA processing</keyword>
<dbReference type="PROSITE" id="PS51163">
    <property type="entry name" value="YRDC"/>
    <property type="match status" value="1"/>
</dbReference>
<name>A0A1F2P4C1_9EURY</name>
<feature type="binding site" evidence="14">
    <location>
        <position position="116"/>
    </location>
    <ligand>
        <name>L-threonine</name>
        <dbReference type="ChEBI" id="CHEBI:57926"/>
    </ligand>
</feature>
<evidence type="ECO:0000256" key="8">
    <source>
        <dbReference type="ARBA" id="ARBA00022695"/>
    </source>
</evidence>
<reference evidence="16" key="2">
    <citation type="journal article" date="2020" name="mSystems">
        <title>Genome- and Community-Level Interaction Insights into Carbon Utilization and Element Cycling Functions of Hydrothermarchaeota in Hydrothermal Sediment.</title>
        <authorList>
            <person name="Zhou Z."/>
            <person name="Liu Y."/>
            <person name="Xu W."/>
            <person name="Pan J."/>
            <person name="Luo Z.H."/>
            <person name="Li M."/>
        </authorList>
    </citation>
    <scope>NUCLEOTIDE SEQUENCE [LARGE SCALE GENOMIC DNA]</scope>
    <source>
        <strain evidence="16">HyVt-386</strain>
    </source>
</reference>
<evidence type="ECO:0000256" key="1">
    <source>
        <dbReference type="ARBA" id="ARBA00004496"/>
    </source>
</evidence>
<dbReference type="PANTHER" id="PTHR17490:SF16">
    <property type="entry name" value="THREONYLCARBAMOYL-AMP SYNTHASE"/>
    <property type="match status" value="1"/>
</dbReference>
<dbReference type="PANTHER" id="PTHR17490">
    <property type="entry name" value="SUA5"/>
    <property type="match status" value="1"/>
</dbReference>
<evidence type="ECO:0000256" key="11">
    <source>
        <dbReference type="ARBA" id="ARBA00029774"/>
    </source>
</evidence>
<feature type="binding site" evidence="14">
    <location>
        <position position="62"/>
    </location>
    <ligand>
        <name>L-threonine</name>
        <dbReference type="ChEBI" id="CHEBI:57926"/>
    </ligand>
</feature>
<keyword evidence="18" id="KW-1185">Reference proteome</keyword>
<dbReference type="Gene3D" id="3.90.870.10">
    <property type="entry name" value="DHBP synthase"/>
    <property type="match status" value="1"/>
</dbReference>
<reference evidence="17 18" key="1">
    <citation type="submission" date="2016-05" db="EMBL/GenBank/DDBJ databases">
        <title>Microbial consortia oxidize butane by reversing methanogenesis.</title>
        <authorList>
            <person name="Laso-Perez R."/>
            <person name="Richter M."/>
            <person name="Wegener G."/>
            <person name="Musat F."/>
        </authorList>
    </citation>
    <scope>NUCLEOTIDE SEQUENCE [LARGE SCALE GENOMIC DNA]</scope>
    <source>
        <strain evidence="17">BOX1</strain>
    </source>
</reference>
<dbReference type="NCBIfam" id="TIGR00057">
    <property type="entry name" value="L-threonylcarbamoyladenylate synthase"/>
    <property type="match status" value="1"/>
</dbReference>
<dbReference type="Proteomes" id="UP000885936">
    <property type="component" value="Unassembled WGS sequence"/>
</dbReference>
<evidence type="ECO:0000256" key="14">
    <source>
        <dbReference type="PIRSR" id="PIRSR004930-1"/>
    </source>
</evidence>
<evidence type="ECO:0000256" key="13">
    <source>
        <dbReference type="PIRNR" id="PIRNR004930"/>
    </source>
</evidence>
<keyword evidence="9 13" id="KW-0547">Nucleotide-binding</keyword>